<dbReference type="GO" id="GO:0007062">
    <property type="term" value="P:sister chromatid cohesion"/>
    <property type="evidence" value="ECO:0007669"/>
    <property type="project" value="InterPro"/>
</dbReference>
<feature type="non-terminal residue" evidence="9">
    <location>
        <position position="211"/>
    </location>
</feature>
<evidence type="ECO:0000256" key="2">
    <source>
        <dbReference type="ARBA" id="ARBA00004286"/>
    </source>
</evidence>
<dbReference type="EMBL" id="JANBUO010002790">
    <property type="protein sequence ID" value="KAJ2793735.1"/>
    <property type="molecule type" value="Genomic_DNA"/>
</dbReference>
<protein>
    <submittedName>
        <fullName evidence="9">Structural maintenance of chromosomes protein 1</fullName>
    </submittedName>
</protein>
<evidence type="ECO:0000256" key="1">
    <source>
        <dbReference type="ARBA" id="ARBA00004123"/>
    </source>
</evidence>
<evidence type="ECO:0000256" key="3">
    <source>
        <dbReference type="ARBA" id="ARBA00022454"/>
    </source>
</evidence>
<evidence type="ECO:0000259" key="8">
    <source>
        <dbReference type="Pfam" id="PF02463"/>
    </source>
</evidence>
<organism evidence="9 10">
    <name type="scientific">Coemansia guatemalensis</name>
    <dbReference type="NCBI Taxonomy" id="2761395"/>
    <lineage>
        <taxon>Eukaryota</taxon>
        <taxon>Fungi</taxon>
        <taxon>Fungi incertae sedis</taxon>
        <taxon>Zoopagomycota</taxon>
        <taxon>Kickxellomycotina</taxon>
        <taxon>Kickxellomycetes</taxon>
        <taxon>Kickxellales</taxon>
        <taxon>Kickxellaceae</taxon>
        <taxon>Coemansia</taxon>
    </lineage>
</organism>
<dbReference type="GO" id="GO:0016887">
    <property type="term" value="F:ATP hydrolysis activity"/>
    <property type="evidence" value="ECO:0007669"/>
    <property type="project" value="InterPro"/>
</dbReference>
<gene>
    <name evidence="9" type="primary">SMC1_2</name>
    <name evidence="9" type="ORF">H4R20_006453</name>
</gene>
<keyword evidence="6" id="KW-0539">Nucleus</keyword>
<dbReference type="PANTHER" id="PTHR18937">
    <property type="entry name" value="STRUCTURAL MAINTENANCE OF CHROMOSOMES SMC FAMILY MEMBER"/>
    <property type="match status" value="1"/>
</dbReference>
<accession>A0A9W8HPG6</accession>
<keyword evidence="4" id="KW-0132">Cell division</keyword>
<dbReference type="AlphaFoldDB" id="A0A9W8HPG6"/>
<dbReference type="GO" id="GO:0005524">
    <property type="term" value="F:ATP binding"/>
    <property type="evidence" value="ECO:0007669"/>
    <property type="project" value="InterPro"/>
</dbReference>
<dbReference type="PANTHER" id="PTHR18937:SF12">
    <property type="entry name" value="STRUCTURAL MAINTENANCE OF CHROMOSOMES PROTEIN"/>
    <property type="match status" value="1"/>
</dbReference>
<dbReference type="OrthoDB" id="5575062at2759"/>
<keyword evidence="5" id="KW-0498">Mitosis</keyword>
<sequence>MRDVIKSRARVRGRRTARRVFGIGALARIHPCYIRLPPCDSRPFALCFSLVQLELENFKSYRGQQVIGPFTSFTAVVGPNGAGKSNLMDAISFVLGVRSTHLRSSQLKDLVYRGRAAQGQEGGAIDEAGDQHGRRAWVRAVYEDDDGRTVTFQRSITGSGESEYRINKRVVSLNTYNQALEAQNILVKAKNFLVFQGDVEAVAAQSPKELT</sequence>
<dbReference type="InterPro" id="IPR027417">
    <property type="entry name" value="P-loop_NTPase"/>
</dbReference>
<dbReference type="GO" id="GO:0051301">
    <property type="term" value="P:cell division"/>
    <property type="evidence" value="ECO:0007669"/>
    <property type="project" value="UniProtKB-KW"/>
</dbReference>
<comment type="caution">
    <text evidence="9">The sequence shown here is derived from an EMBL/GenBank/DDBJ whole genome shotgun (WGS) entry which is preliminary data.</text>
</comment>
<dbReference type="Pfam" id="PF02463">
    <property type="entry name" value="SMC_N"/>
    <property type="match status" value="1"/>
</dbReference>
<keyword evidence="3" id="KW-0158">Chromosome</keyword>
<dbReference type="GO" id="GO:0003677">
    <property type="term" value="F:DNA binding"/>
    <property type="evidence" value="ECO:0007669"/>
    <property type="project" value="TreeGrafter"/>
</dbReference>
<dbReference type="Gene3D" id="3.40.50.300">
    <property type="entry name" value="P-loop containing nucleotide triphosphate hydrolases"/>
    <property type="match status" value="1"/>
</dbReference>
<keyword evidence="10" id="KW-1185">Reference proteome</keyword>
<feature type="domain" description="RecF/RecN/SMC N-terminal" evidence="8">
    <location>
        <begin position="50"/>
        <end position="186"/>
    </location>
</feature>
<name>A0A9W8HPG6_9FUNG</name>
<reference evidence="9" key="1">
    <citation type="submission" date="2022-07" db="EMBL/GenBank/DDBJ databases">
        <title>Phylogenomic reconstructions and comparative analyses of Kickxellomycotina fungi.</title>
        <authorList>
            <person name="Reynolds N.K."/>
            <person name="Stajich J.E."/>
            <person name="Barry K."/>
            <person name="Grigoriev I.V."/>
            <person name="Crous P."/>
            <person name="Smith M.E."/>
        </authorList>
    </citation>
    <scope>NUCLEOTIDE SEQUENCE</scope>
    <source>
        <strain evidence="9">NRRL 1565</strain>
    </source>
</reference>
<evidence type="ECO:0000256" key="6">
    <source>
        <dbReference type="ARBA" id="ARBA00023242"/>
    </source>
</evidence>
<comment type="subcellular location">
    <subcellularLocation>
        <location evidence="2">Chromosome</location>
    </subcellularLocation>
    <subcellularLocation>
        <location evidence="1">Nucleus</location>
    </subcellularLocation>
</comment>
<dbReference type="Proteomes" id="UP001140094">
    <property type="component" value="Unassembled WGS sequence"/>
</dbReference>
<evidence type="ECO:0000313" key="10">
    <source>
        <dbReference type="Proteomes" id="UP001140094"/>
    </source>
</evidence>
<dbReference type="GO" id="GO:0005634">
    <property type="term" value="C:nucleus"/>
    <property type="evidence" value="ECO:0007669"/>
    <property type="project" value="UniProtKB-SubCell"/>
</dbReference>
<dbReference type="SUPFAM" id="SSF52540">
    <property type="entry name" value="P-loop containing nucleoside triphosphate hydrolases"/>
    <property type="match status" value="1"/>
</dbReference>
<evidence type="ECO:0000256" key="5">
    <source>
        <dbReference type="ARBA" id="ARBA00022776"/>
    </source>
</evidence>
<keyword evidence="7" id="KW-0131">Cell cycle</keyword>
<evidence type="ECO:0000256" key="4">
    <source>
        <dbReference type="ARBA" id="ARBA00022618"/>
    </source>
</evidence>
<dbReference type="InterPro" id="IPR028468">
    <property type="entry name" value="Smc1_ABC"/>
</dbReference>
<dbReference type="InterPro" id="IPR003395">
    <property type="entry name" value="RecF/RecN/SMC_N"/>
</dbReference>
<dbReference type="GO" id="GO:0008278">
    <property type="term" value="C:cohesin complex"/>
    <property type="evidence" value="ECO:0007669"/>
    <property type="project" value="InterPro"/>
</dbReference>
<dbReference type="CDD" id="cd03275">
    <property type="entry name" value="ABC_SMC1_euk"/>
    <property type="match status" value="1"/>
</dbReference>
<evidence type="ECO:0000313" key="9">
    <source>
        <dbReference type="EMBL" id="KAJ2793735.1"/>
    </source>
</evidence>
<evidence type="ECO:0000256" key="7">
    <source>
        <dbReference type="ARBA" id="ARBA00023306"/>
    </source>
</evidence>
<proteinExistence type="predicted"/>